<dbReference type="NCBIfam" id="NF001764">
    <property type="entry name" value="PRK00504.1"/>
    <property type="match status" value="1"/>
</dbReference>
<dbReference type="GO" id="GO:0003735">
    <property type="term" value="F:structural constituent of ribosome"/>
    <property type="evidence" value="ECO:0007669"/>
    <property type="project" value="InterPro"/>
</dbReference>
<dbReference type="HOGENOM" id="CLU_190949_0_1_14"/>
<dbReference type="HAMAP" id="MF_00294">
    <property type="entry name" value="Ribosomal_bL33"/>
    <property type="match status" value="1"/>
</dbReference>
<evidence type="ECO:0000313" key="7">
    <source>
        <dbReference type="Proteomes" id="UP000006810"/>
    </source>
</evidence>
<organism evidence="6 7">
    <name type="scientific">Mycoplasmopsis fermentans (strain ATCC 19989 / NBRC 14854 / NCTC 10117 / PG18)</name>
    <name type="common">Mycoplasma fermentans</name>
    <dbReference type="NCBI Taxonomy" id="496833"/>
    <lineage>
        <taxon>Bacteria</taxon>
        <taxon>Bacillati</taxon>
        <taxon>Mycoplasmatota</taxon>
        <taxon>Mycoplasmoidales</taxon>
        <taxon>Metamycoplasmataceae</taxon>
        <taxon>Mycoplasmopsis</taxon>
    </lineage>
</organism>
<dbReference type="InterPro" id="IPR038584">
    <property type="entry name" value="Ribosomal_bL33_sf"/>
</dbReference>
<dbReference type="InterPro" id="IPR011332">
    <property type="entry name" value="Ribosomal_zn-bd"/>
</dbReference>
<evidence type="ECO:0000256" key="2">
    <source>
        <dbReference type="ARBA" id="ARBA00022980"/>
    </source>
</evidence>
<dbReference type="KEGG" id="mfp:MBIO_0782"/>
<dbReference type="InterPro" id="IPR018264">
    <property type="entry name" value="Ribosomal_bL33_CS"/>
</dbReference>
<evidence type="ECO:0000256" key="3">
    <source>
        <dbReference type="ARBA" id="ARBA00023274"/>
    </source>
</evidence>
<dbReference type="Proteomes" id="UP000006810">
    <property type="component" value="Chromosome"/>
</dbReference>
<evidence type="ECO:0000256" key="5">
    <source>
        <dbReference type="HAMAP-Rule" id="MF_00294"/>
    </source>
</evidence>
<reference evidence="6 7" key="1">
    <citation type="journal article" date="2009" name="Curr. Microbiol.">
        <title>Molecular cloning and expression of a novel cholinephosphotransferase involved in glycoglycerophospholipid biosynthesis of Mycoplasma fermentans.</title>
        <authorList>
            <person name="Ishida N."/>
            <person name="Irikura D."/>
            <person name="Matsuda K."/>
            <person name="Sato S."/>
            <person name="Asano K."/>
        </authorList>
    </citation>
    <scope>NUCLEOTIDE SEQUENCE [LARGE SCALE GENOMIC DNA]</scope>
    <source>
        <strain evidence="7">ATCC 19989 / NBRC 14854 / NCTC 10117 / PG18</strain>
    </source>
</reference>
<sequence>MMQKRKVTLSCENCQKLNYSTNKSLSNPKRIEIKKFCPNCRMHTIHKEEK</sequence>
<dbReference type="AlphaFoldDB" id="C4XFX5"/>
<dbReference type="Pfam" id="PF00471">
    <property type="entry name" value="Ribosomal_L33"/>
    <property type="match status" value="1"/>
</dbReference>
<evidence type="ECO:0000256" key="1">
    <source>
        <dbReference type="ARBA" id="ARBA00007596"/>
    </source>
</evidence>
<keyword evidence="3 5" id="KW-0687">Ribonucleoprotein</keyword>
<name>C4XFX5_MYCFP</name>
<dbReference type="SUPFAM" id="SSF57829">
    <property type="entry name" value="Zn-binding ribosomal proteins"/>
    <property type="match status" value="1"/>
</dbReference>
<dbReference type="PATRIC" id="fig|496833.3.peg.375"/>
<dbReference type="GO" id="GO:0005737">
    <property type="term" value="C:cytoplasm"/>
    <property type="evidence" value="ECO:0007669"/>
    <property type="project" value="UniProtKB-ARBA"/>
</dbReference>
<keyword evidence="2 5" id="KW-0689">Ribosomal protein</keyword>
<dbReference type="InterPro" id="IPR001705">
    <property type="entry name" value="Ribosomal_bL33"/>
</dbReference>
<dbReference type="Gene3D" id="2.20.28.120">
    <property type="entry name" value="Ribosomal protein L33"/>
    <property type="match status" value="1"/>
</dbReference>
<protein>
    <recommendedName>
        <fullName evidence="4 5">Large ribosomal subunit protein bL33</fullName>
    </recommendedName>
</protein>
<dbReference type="GO" id="GO:1990904">
    <property type="term" value="C:ribonucleoprotein complex"/>
    <property type="evidence" value="ECO:0007669"/>
    <property type="project" value="UniProtKB-KW"/>
</dbReference>
<keyword evidence="7" id="KW-1185">Reference proteome</keyword>
<proteinExistence type="inferred from homology"/>
<evidence type="ECO:0000313" key="6">
    <source>
        <dbReference type="EMBL" id="BAH70047.1"/>
    </source>
</evidence>
<dbReference type="GO" id="GO:0005840">
    <property type="term" value="C:ribosome"/>
    <property type="evidence" value="ECO:0007669"/>
    <property type="project" value="UniProtKB-KW"/>
</dbReference>
<dbReference type="NCBIfam" id="TIGR01023">
    <property type="entry name" value="rpmG_bact"/>
    <property type="match status" value="1"/>
</dbReference>
<dbReference type="EMBL" id="AP009608">
    <property type="protein sequence ID" value="BAH70047.1"/>
    <property type="molecule type" value="Genomic_DNA"/>
</dbReference>
<gene>
    <name evidence="5" type="primary">rpmG</name>
    <name evidence="6" type="ordered locus">MBIO_0782</name>
</gene>
<dbReference type="PROSITE" id="PS00582">
    <property type="entry name" value="RIBOSOMAL_L33"/>
    <property type="match status" value="1"/>
</dbReference>
<accession>C4XFX5</accession>
<evidence type="ECO:0000256" key="4">
    <source>
        <dbReference type="ARBA" id="ARBA00035176"/>
    </source>
</evidence>
<dbReference type="GO" id="GO:0006412">
    <property type="term" value="P:translation"/>
    <property type="evidence" value="ECO:0007669"/>
    <property type="project" value="UniProtKB-UniRule"/>
</dbReference>
<comment type="similarity">
    <text evidence="1 5">Belongs to the bacterial ribosomal protein bL33 family.</text>
</comment>